<evidence type="ECO:0000313" key="5">
    <source>
        <dbReference type="EMBL" id="MFF3671145.1"/>
    </source>
</evidence>
<reference evidence="5 6" key="1">
    <citation type="submission" date="2024-10" db="EMBL/GenBank/DDBJ databases">
        <title>The Natural Products Discovery Center: Release of the First 8490 Sequenced Strains for Exploring Actinobacteria Biosynthetic Diversity.</title>
        <authorList>
            <person name="Kalkreuter E."/>
            <person name="Kautsar S.A."/>
            <person name="Yang D."/>
            <person name="Bader C.D."/>
            <person name="Teijaro C.N."/>
            <person name="Fluegel L."/>
            <person name="Davis C.M."/>
            <person name="Simpson J.R."/>
            <person name="Lauterbach L."/>
            <person name="Steele A.D."/>
            <person name="Gui C."/>
            <person name="Meng S."/>
            <person name="Li G."/>
            <person name="Viehrig K."/>
            <person name="Ye F."/>
            <person name="Su P."/>
            <person name="Kiefer A.F."/>
            <person name="Nichols A."/>
            <person name="Cepeda A.J."/>
            <person name="Yan W."/>
            <person name="Fan B."/>
            <person name="Jiang Y."/>
            <person name="Adhikari A."/>
            <person name="Zheng C.-J."/>
            <person name="Schuster L."/>
            <person name="Cowan T.M."/>
            <person name="Smanski M.J."/>
            <person name="Chevrette M.G."/>
            <person name="De Carvalho L.P.S."/>
            <person name="Shen B."/>
        </authorList>
    </citation>
    <scope>NUCLEOTIDE SEQUENCE [LARGE SCALE GENOMIC DNA]</scope>
    <source>
        <strain evidence="5 6">NPDC002173</strain>
    </source>
</reference>
<evidence type="ECO:0000256" key="2">
    <source>
        <dbReference type="ARBA" id="ARBA00022676"/>
    </source>
</evidence>
<sequence>MGAGHDAAAAELARRLGARGVDAEVADVLDLLPLRLGAALRGGYGWMMRSAPWAYELIYRAFFVPRGGPGGVSPMTALVAVRLLRLLRRRRPDEVVSAFHLAAQAAGHLRARGLLPVPSTVLLTDFAAHRLWLHPGNDRYLCPDPASARAVRAATGRPAHAHAPLVRPEFLEHPAAAPGDGVTRTVLVSAGAWGVGGVERTARILARSGRYAPVVLCGRNDELRRRLARRLGRSATALGWCADMPGLLAGAYALVDNAAGLTCREAMASGVPVVSFLPIPGHGRDGALAMARAGLSVYARDAGELLAALDRIGTPGGREWHAAAAAALFAAAPAESFFTPVVPSGLPGGSAATGPA</sequence>
<evidence type="ECO:0000259" key="4">
    <source>
        <dbReference type="Pfam" id="PF06925"/>
    </source>
</evidence>
<dbReference type="Gene3D" id="3.40.50.2000">
    <property type="entry name" value="Glycogen Phosphorylase B"/>
    <property type="match status" value="1"/>
</dbReference>
<dbReference type="SUPFAM" id="SSF53756">
    <property type="entry name" value="UDP-Glycosyltransferase/glycogen phosphorylase"/>
    <property type="match status" value="1"/>
</dbReference>
<keyword evidence="6" id="KW-1185">Reference proteome</keyword>
<dbReference type="InterPro" id="IPR009695">
    <property type="entry name" value="Diacylglyc_glucosyltr_N"/>
</dbReference>
<comment type="similarity">
    <text evidence="1">Belongs to the glycosyltransferase 28 family.</text>
</comment>
<keyword evidence="3" id="KW-0808">Transferase</keyword>
<dbReference type="Pfam" id="PF13692">
    <property type="entry name" value="Glyco_trans_1_4"/>
    <property type="match status" value="1"/>
</dbReference>
<evidence type="ECO:0000256" key="3">
    <source>
        <dbReference type="ARBA" id="ARBA00022679"/>
    </source>
</evidence>
<dbReference type="PANTHER" id="PTHR43025">
    <property type="entry name" value="MONOGALACTOSYLDIACYLGLYCEROL SYNTHASE"/>
    <property type="match status" value="1"/>
</dbReference>
<proteinExistence type="inferred from homology"/>
<evidence type="ECO:0000313" key="6">
    <source>
        <dbReference type="Proteomes" id="UP001602013"/>
    </source>
</evidence>
<organism evidence="5 6">
    <name type="scientific">Microtetraspora malaysiensis</name>
    <dbReference type="NCBI Taxonomy" id="161358"/>
    <lineage>
        <taxon>Bacteria</taxon>
        <taxon>Bacillati</taxon>
        <taxon>Actinomycetota</taxon>
        <taxon>Actinomycetes</taxon>
        <taxon>Streptosporangiales</taxon>
        <taxon>Streptosporangiaceae</taxon>
        <taxon>Microtetraspora</taxon>
    </lineage>
</organism>
<dbReference type="RefSeq" id="WP_387417338.1">
    <property type="nucleotide sequence ID" value="NZ_JBIASD010000040.1"/>
</dbReference>
<accession>A0ABW6T5L9</accession>
<name>A0ABW6T5L9_9ACTN</name>
<protein>
    <recommendedName>
        <fullName evidence="4">Diacylglycerol glucosyltransferase N-terminal domain-containing protein</fullName>
    </recommendedName>
</protein>
<keyword evidence="2" id="KW-0328">Glycosyltransferase</keyword>
<comment type="caution">
    <text evidence="5">The sequence shown here is derived from an EMBL/GenBank/DDBJ whole genome shotgun (WGS) entry which is preliminary data.</text>
</comment>
<evidence type="ECO:0000256" key="1">
    <source>
        <dbReference type="ARBA" id="ARBA00006962"/>
    </source>
</evidence>
<gene>
    <name evidence="5" type="ORF">ACFYXI_36725</name>
</gene>
<feature type="domain" description="Diacylglycerol glucosyltransferase N-terminal" evidence="4">
    <location>
        <begin position="5"/>
        <end position="151"/>
    </location>
</feature>
<dbReference type="Pfam" id="PF06925">
    <property type="entry name" value="MGDG_synth"/>
    <property type="match status" value="1"/>
</dbReference>
<dbReference type="InterPro" id="IPR050519">
    <property type="entry name" value="Glycosyltransf_28_UgtP"/>
</dbReference>
<dbReference type="Proteomes" id="UP001602013">
    <property type="component" value="Unassembled WGS sequence"/>
</dbReference>
<dbReference type="PANTHER" id="PTHR43025:SF3">
    <property type="entry name" value="MONOGALACTOSYLDIACYLGLYCEROL SYNTHASE 1, CHLOROPLASTIC"/>
    <property type="match status" value="1"/>
</dbReference>
<dbReference type="EMBL" id="JBIASD010000040">
    <property type="protein sequence ID" value="MFF3671145.1"/>
    <property type="molecule type" value="Genomic_DNA"/>
</dbReference>